<proteinExistence type="predicted"/>
<dbReference type="EMBL" id="OU015569">
    <property type="protein sequence ID" value="CAG5094198.1"/>
    <property type="molecule type" value="Genomic_DNA"/>
</dbReference>
<reference evidence="1 2" key="1">
    <citation type="submission" date="2021-04" db="EMBL/GenBank/DDBJ databases">
        <authorList>
            <person name="Bliznina A."/>
        </authorList>
    </citation>
    <scope>NUCLEOTIDE SEQUENCE [LARGE SCALE GENOMIC DNA]</scope>
</reference>
<protein>
    <submittedName>
        <fullName evidence="1">Oidioi.mRNA.OKI2018_I69.XSR.g13338.t1.cds</fullName>
    </submittedName>
</protein>
<name>A0ABN7SBR9_OIKDI</name>
<evidence type="ECO:0000313" key="1">
    <source>
        <dbReference type="EMBL" id="CAG5094198.1"/>
    </source>
</evidence>
<dbReference type="Gene3D" id="3.90.640.70">
    <property type="match status" value="2"/>
</dbReference>
<sequence>MQQFDELPSWRAGYERQLAVSAAFSQSKAARKDESARLSELWTAGKPRNCNYQQILDDFCAQMHPDAPAFPFKCAKAKSKMVARYGLNKNGENPGWRCYRYTSMSNETAACIGPDGELTAEGCSDPIHGDGHYCNRVAEMEEVLRTACQCQFQQRLDDFCSQMSPNGTGDFECPRAEGFEGNMVARYHVNRKGGGYAWRCYGEIWDKTTIEGCLDEAGEMTSEGCTEVNPWKADYCARSKAMEEIIANTACDATANVTTSTTAMTSTAAPTCNIQQRLDDYCKLMSPTGVGSNLCGRSKGFEGTMVARYGLNENGGGPASLHR</sequence>
<gene>
    <name evidence="1" type="ORF">OKIOD_LOCUS4896</name>
</gene>
<keyword evidence="2" id="KW-1185">Reference proteome</keyword>
<evidence type="ECO:0000313" key="2">
    <source>
        <dbReference type="Proteomes" id="UP001158576"/>
    </source>
</evidence>
<accession>A0ABN7SBR9</accession>
<dbReference type="Proteomes" id="UP001158576">
    <property type="component" value="Chromosome XSR"/>
</dbReference>
<organism evidence="1 2">
    <name type="scientific">Oikopleura dioica</name>
    <name type="common">Tunicate</name>
    <dbReference type="NCBI Taxonomy" id="34765"/>
    <lineage>
        <taxon>Eukaryota</taxon>
        <taxon>Metazoa</taxon>
        <taxon>Chordata</taxon>
        <taxon>Tunicata</taxon>
        <taxon>Appendicularia</taxon>
        <taxon>Copelata</taxon>
        <taxon>Oikopleuridae</taxon>
        <taxon>Oikopleura</taxon>
    </lineage>
</organism>